<dbReference type="InterPro" id="IPR008988">
    <property type="entry name" value="Transcriptional_repressor_C"/>
</dbReference>
<protein>
    <recommendedName>
        <fullName evidence="2">Ferrous iron transporter FeoA-like domain-containing protein</fullName>
    </recommendedName>
</protein>
<evidence type="ECO:0000313" key="4">
    <source>
        <dbReference type="Proteomes" id="UP000285138"/>
    </source>
</evidence>
<dbReference type="InterPro" id="IPR029063">
    <property type="entry name" value="SAM-dependent_MTases_sf"/>
</dbReference>
<name>A0A424Y9V4_9FIRM</name>
<dbReference type="Gene3D" id="3.40.50.150">
    <property type="entry name" value="Vaccinia Virus protein VP39"/>
    <property type="match status" value="1"/>
</dbReference>
<dbReference type="EMBL" id="QZAA01000298">
    <property type="protein sequence ID" value="RQD72751.1"/>
    <property type="molecule type" value="Genomic_DNA"/>
</dbReference>
<proteinExistence type="predicted"/>
<dbReference type="Gene3D" id="2.30.30.90">
    <property type="match status" value="1"/>
</dbReference>
<sequence length="288" mass="31905">MEKAKRVYKPAVTGFLRGKLLIFLVWFIKGLEYLGSKWIPLGRFYGQLFYSKMIAAEAKLAGLKPGMKILHIGSGHLPLTAFCLGAWGYEVEALDNDLKAVTSGKKMIENSGLSSNIIIKQGDGTEVNCSDYDAVWISLHVFPKEEVLNRVVSTLKEGGRVIYRNPGGLLKYLYPRMDSTRGAGRGSCRKVKQCMGKETVVLQKCLLEDEDNPLTLDCLRKDQEGIIHYVPDNPLLAPLGLRPGKKVRVCARECFGGPVIAEVERRRVALDRLLAGEIIVKKGEPSAL</sequence>
<feature type="domain" description="Ferrous iron transporter FeoA-like" evidence="2">
    <location>
        <begin position="214"/>
        <end position="282"/>
    </location>
</feature>
<evidence type="ECO:0000259" key="2">
    <source>
        <dbReference type="SMART" id="SM00899"/>
    </source>
</evidence>
<dbReference type="Pfam" id="PF03059">
    <property type="entry name" value="NAS"/>
    <property type="match status" value="1"/>
</dbReference>
<organism evidence="3 4">
    <name type="scientific">Candidatus Syntrophonatronum acetioxidans</name>
    <dbReference type="NCBI Taxonomy" id="1795816"/>
    <lineage>
        <taxon>Bacteria</taxon>
        <taxon>Bacillati</taxon>
        <taxon>Bacillota</taxon>
        <taxon>Clostridia</taxon>
        <taxon>Eubacteriales</taxon>
        <taxon>Syntrophomonadaceae</taxon>
        <taxon>Candidatus Syntrophonatronum</taxon>
    </lineage>
</organism>
<dbReference type="GO" id="GO:0030410">
    <property type="term" value="F:nicotianamine synthase activity"/>
    <property type="evidence" value="ECO:0007669"/>
    <property type="project" value="InterPro"/>
</dbReference>
<evidence type="ECO:0000313" key="3">
    <source>
        <dbReference type="EMBL" id="RQD72751.1"/>
    </source>
</evidence>
<gene>
    <name evidence="3" type="ORF">D5R97_10465</name>
</gene>
<dbReference type="InterPro" id="IPR038157">
    <property type="entry name" value="FeoA_core_dom"/>
</dbReference>
<dbReference type="SUPFAM" id="SSF50037">
    <property type="entry name" value="C-terminal domain of transcriptional repressors"/>
    <property type="match status" value="1"/>
</dbReference>
<dbReference type="SMART" id="SM00899">
    <property type="entry name" value="FeoA"/>
    <property type="match status" value="1"/>
</dbReference>
<dbReference type="GO" id="GO:0030418">
    <property type="term" value="P:nicotianamine biosynthetic process"/>
    <property type="evidence" value="ECO:0007669"/>
    <property type="project" value="InterPro"/>
</dbReference>
<dbReference type="Proteomes" id="UP000285138">
    <property type="component" value="Unassembled WGS sequence"/>
</dbReference>
<comment type="caution">
    <text evidence="3">The sequence shown here is derived from an EMBL/GenBank/DDBJ whole genome shotgun (WGS) entry which is preliminary data.</text>
</comment>
<accession>A0A424Y9V4</accession>
<evidence type="ECO:0000256" key="1">
    <source>
        <dbReference type="ARBA" id="ARBA00023004"/>
    </source>
</evidence>
<dbReference type="Pfam" id="PF04023">
    <property type="entry name" value="FeoA"/>
    <property type="match status" value="1"/>
</dbReference>
<keyword evidence="1" id="KW-0408">Iron</keyword>
<dbReference type="AlphaFoldDB" id="A0A424Y9V4"/>
<dbReference type="InterPro" id="IPR007167">
    <property type="entry name" value="Fe-transptr_FeoA-like"/>
</dbReference>
<dbReference type="InterPro" id="IPR004298">
    <property type="entry name" value="Nicotian_synth"/>
</dbReference>
<dbReference type="SUPFAM" id="SSF53335">
    <property type="entry name" value="S-adenosyl-L-methionine-dependent methyltransferases"/>
    <property type="match status" value="1"/>
</dbReference>
<dbReference type="GO" id="GO:0046914">
    <property type="term" value="F:transition metal ion binding"/>
    <property type="evidence" value="ECO:0007669"/>
    <property type="project" value="InterPro"/>
</dbReference>
<reference evidence="3 4" key="1">
    <citation type="submission" date="2018-08" db="EMBL/GenBank/DDBJ databases">
        <title>The metabolism and importance of syntrophic acetate oxidation coupled to methane or sulfide production in haloalkaline environments.</title>
        <authorList>
            <person name="Timmers P.H.A."/>
            <person name="Vavourakis C.D."/>
            <person name="Sorokin D.Y."/>
            <person name="Sinninghe Damste J.S."/>
            <person name="Muyzer G."/>
            <person name="Stams A.J.M."/>
            <person name="Plugge C.M."/>
        </authorList>
    </citation>
    <scope>NUCLEOTIDE SEQUENCE [LARGE SCALE GENOMIC DNA]</scope>
    <source>
        <strain evidence="3">MSAO_Bac1</strain>
    </source>
</reference>